<name>A0A109IMW7_9ACTN</name>
<dbReference type="Proteomes" id="UP000198226">
    <property type="component" value="Chromosome I"/>
</dbReference>
<evidence type="ECO:0000313" key="1">
    <source>
        <dbReference type="EMBL" id="SCG74819.1"/>
    </source>
</evidence>
<gene>
    <name evidence="1" type="ORF">GA0070623_3929</name>
</gene>
<dbReference type="RefSeq" id="WP_067304074.1">
    <property type="nucleotide sequence ID" value="NZ_LRMV01000021.1"/>
</dbReference>
<dbReference type="EMBL" id="LT607752">
    <property type="protein sequence ID" value="SCG74819.1"/>
    <property type="molecule type" value="Genomic_DNA"/>
</dbReference>
<sequence length="154" mass="15900">MEPWPPVDDEALTTELGAALWDTGPVSEAYLSAALAAFTWRTVDSELAVAELTFDSAVDAELVGMTRSAASARTLSFRSGSVVVEIEVTDAGIVGQLSPSSGGRVSARTAAGTYDEAPVDAVGFFSLGVPPSGPVQLCARTVGYAVSTAWVCLR</sequence>
<reference evidence="2" key="1">
    <citation type="submission" date="2016-06" db="EMBL/GenBank/DDBJ databases">
        <authorList>
            <person name="Varghese N."/>
            <person name="Submissions Spin"/>
        </authorList>
    </citation>
    <scope>NUCLEOTIDE SEQUENCE [LARGE SCALE GENOMIC DNA]</scope>
    <source>
        <strain evidence="2">DSM 44983</strain>
    </source>
</reference>
<organism evidence="1 2">
    <name type="scientific">Micromonospora rifamycinica</name>
    <dbReference type="NCBI Taxonomy" id="291594"/>
    <lineage>
        <taxon>Bacteria</taxon>
        <taxon>Bacillati</taxon>
        <taxon>Actinomycetota</taxon>
        <taxon>Actinomycetes</taxon>
        <taxon>Micromonosporales</taxon>
        <taxon>Micromonosporaceae</taxon>
        <taxon>Micromonospora</taxon>
    </lineage>
</organism>
<evidence type="ECO:0000313" key="2">
    <source>
        <dbReference type="Proteomes" id="UP000198226"/>
    </source>
</evidence>
<protein>
    <submittedName>
        <fullName evidence="1">Uncharacterized protein</fullName>
    </submittedName>
</protein>
<keyword evidence="2" id="KW-1185">Reference proteome</keyword>
<dbReference type="AlphaFoldDB" id="A0A109IMW7"/>
<proteinExistence type="predicted"/>
<accession>A0A109IMW7</accession>
<dbReference type="OrthoDB" id="5193241at2"/>